<evidence type="ECO:0000313" key="1">
    <source>
        <dbReference type="EMBL" id="WUR03757.1"/>
    </source>
</evidence>
<accession>A0AAX4JCS2</accession>
<dbReference type="Proteomes" id="UP001334084">
    <property type="component" value="Chromosome 6"/>
</dbReference>
<sequence length="229" mass="27696">MFFGLIIVLKCSNFRDLKTTEKRCKLKLNIIPVIDNQSSIEKYVYNNADVIKRYNVFLKTHYSDILKFLLFNEKLSNLLKSDNEYKNDNIIINLKNNVKQLRKILFNESDRWFNSTDFKDVKRYLNNIDDLKIKKKEDLKSNMFIYKYLSKYQNYAYELYRLCDNTKHLCAQMCKKSKYKTHFEAIIYLSNFVKRVKPKTVTLDDLEKYIDILIFLENEYFYNSALENM</sequence>
<dbReference type="EMBL" id="CP142731">
    <property type="protein sequence ID" value="WUR03757.1"/>
    <property type="molecule type" value="Genomic_DNA"/>
</dbReference>
<reference evidence="1" key="1">
    <citation type="journal article" date="2024" name="BMC Genomics">
        <title>Functional annotation of a divergent genome using sequence and structure-based similarity.</title>
        <authorList>
            <person name="Svedberg D."/>
            <person name="Winiger R.R."/>
            <person name="Berg A."/>
            <person name="Sharma H."/>
            <person name="Tellgren-Roth C."/>
            <person name="Debrunner-Vossbrinck B.A."/>
            <person name="Vossbrinck C.R."/>
            <person name="Barandun J."/>
        </authorList>
    </citation>
    <scope>NUCLEOTIDE SEQUENCE</scope>
    <source>
        <strain evidence="1">Illinois isolate</strain>
    </source>
</reference>
<name>A0AAX4JCS2_9MICR</name>
<proteinExistence type="predicted"/>
<evidence type="ECO:0000313" key="2">
    <source>
        <dbReference type="Proteomes" id="UP001334084"/>
    </source>
</evidence>
<dbReference type="KEGG" id="vnx:VNE69_06078"/>
<keyword evidence="2" id="KW-1185">Reference proteome</keyword>
<dbReference type="AlphaFoldDB" id="A0AAX4JCS2"/>
<protein>
    <submittedName>
        <fullName evidence="1">SP-containing protein</fullName>
    </submittedName>
</protein>
<gene>
    <name evidence="1" type="ORF">VNE69_06078</name>
</gene>
<organism evidence="1 2">
    <name type="scientific">Vairimorpha necatrix</name>
    <dbReference type="NCBI Taxonomy" id="6039"/>
    <lineage>
        <taxon>Eukaryota</taxon>
        <taxon>Fungi</taxon>
        <taxon>Fungi incertae sedis</taxon>
        <taxon>Microsporidia</taxon>
        <taxon>Nosematidae</taxon>
        <taxon>Vairimorpha</taxon>
    </lineage>
</organism>
<dbReference type="RefSeq" id="XP_065329902.1">
    <property type="nucleotide sequence ID" value="XM_065473830.1"/>
</dbReference>
<dbReference type="GeneID" id="90541575"/>